<feature type="domain" description="GRF-type" evidence="13">
    <location>
        <begin position="116"/>
        <end position="155"/>
    </location>
</feature>
<keyword evidence="7" id="KW-0862">Zinc</keyword>
<evidence type="ECO:0000256" key="9">
    <source>
        <dbReference type="PROSITE-ProRule" id="PRU00239"/>
    </source>
</evidence>
<keyword evidence="6 9" id="KW-0788">Thiol protease</keyword>
<accession>A0A0D3KS22</accession>
<dbReference type="STRING" id="2903.R1DTX9"/>
<dbReference type="HOGENOM" id="CLU_536873_0_0_1"/>
<evidence type="ECO:0008006" key="16">
    <source>
        <dbReference type="Google" id="ProtNLM"/>
    </source>
</evidence>
<evidence type="ECO:0000259" key="12">
    <source>
        <dbReference type="PROSITE" id="PS50203"/>
    </source>
</evidence>
<dbReference type="InterPro" id="IPR019406">
    <property type="entry name" value="APLF_PBZ"/>
</dbReference>
<evidence type="ECO:0000256" key="11">
    <source>
        <dbReference type="SAM" id="MobiDB-lite"/>
    </source>
</evidence>
<dbReference type="RefSeq" id="XP_005790986.1">
    <property type="nucleotide sequence ID" value="XM_005790929.1"/>
</dbReference>
<evidence type="ECO:0000256" key="1">
    <source>
        <dbReference type="ARBA" id="ARBA00007623"/>
    </source>
</evidence>
<reference evidence="14" key="2">
    <citation type="submission" date="2024-10" db="UniProtKB">
        <authorList>
            <consortium name="EnsemblProtists"/>
        </authorList>
    </citation>
    <scope>IDENTIFICATION</scope>
</reference>
<dbReference type="AlphaFoldDB" id="A0A0D3KS22"/>
<dbReference type="InterPro" id="IPR001300">
    <property type="entry name" value="Peptidase_C2_calpain_cat"/>
</dbReference>
<dbReference type="GeneID" id="17283827"/>
<keyword evidence="4 10" id="KW-0863">Zinc-finger</keyword>
<dbReference type="PROSITE" id="PS51999">
    <property type="entry name" value="ZF_GRF"/>
    <property type="match status" value="1"/>
</dbReference>
<feature type="active site" evidence="8 9">
    <location>
        <position position="415"/>
    </location>
</feature>
<dbReference type="Proteomes" id="UP000013827">
    <property type="component" value="Unassembled WGS sequence"/>
</dbReference>
<evidence type="ECO:0000313" key="15">
    <source>
        <dbReference type="Proteomes" id="UP000013827"/>
    </source>
</evidence>
<comment type="similarity">
    <text evidence="1">Belongs to the peptidase C2 family.</text>
</comment>
<dbReference type="InterPro" id="IPR038765">
    <property type="entry name" value="Papain-like_cys_pep_sf"/>
</dbReference>
<dbReference type="GO" id="GO:0006508">
    <property type="term" value="P:proteolysis"/>
    <property type="evidence" value="ECO:0007669"/>
    <property type="project" value="UniProtKB-KW"/>
</dbReference>
<dbReference type="Pfam" id="PF06839">
    <property type="entry name" value="Zn_ribbon_GRF"/>
    <property type="match status" value="1"/>
</dbReference>
<organism evidence="14 15">
    <name type="scientific">Emiliania huxleyi (strain CCMP1516)</name>
    <dbReference type="NCBI Taxonomy" id="280463"/>
    <lineage>
        <taxon>Eukaryota</taxon>
        <taxon>Haptista</taxon>
        <taxon>Haptophyta</taxon>
        <taxon>Prymnesiophyceae</taxon>
        <taxon>Isochrysidales</taxon>
        <taxon>Noelaerhabdaceae</taxon>
        <taxon>Emiliania</taxon>
    </lineage>
</organism>
<dbReference type="KEGG" id="ehx:EMIHUDRAFT_454604"/>
<dbReference type="EnsemblProtists" id="EOD38557">
    <property type="protein sequence ID" value="EOD38557"/>
    <property type="gene ID" value="EMIHUDRAFT_454604"/>
</dbReference>
<dbReference type="GO" id="GO:0008270">
    <property type="term" value="F:zinc ion binding"/>
    <property type="evidence" value="ECO:0007669"/>
    <property type="project" value="UniProtKB-KW"/>
</dbReference>
<evidence type="ECO:0000256" key="5">
    <source>
        <dbReference type="ARBA" id="ARBA00022801"/>
    </source>
</evidence>
<dbReference type="eggNOG" id="KOG0045">
    <property type="taxonomic scope" value="Eukaryota"/>
</dbReference>
<dbReference type="PaxDb" id="2903-EOD38557"/>
<dbReference type="InterPro" id="IPR010666">
    <property type="entry name" value="Znf_GRF"/>
</dbReference>
<dbReference type="Pfam" id="PF00648">
    <property type="entry name" value="Peptidase_C2"/>
    <property type="match status" value="1"/>
</dbReference>
<evidence type="ECO:0000256" key="7">
    <source>
        <dbReference type="ARBA" id="ARBA00022833"/>
    </source>
</evidence>
<keyword evidence="3" id="KW-0479">Metal-binding</keyword>
<keyword evidence="15" id="KW-1185">Reference proteome</keyword>
<dbReference type="Pfam" id="PF10283">
    <property type="entry name" value="zf-CCHH"/>
    <property type="match status" value="1"/>
</dbReference>
<keyword evidence="2 9" id="KW-0645">Protease</keyword>
<dbReference type="SMART" id="SM00230">
    <property type="entry name" value="CysPc"/>
    <property type="match status" value="1"/>
</dbReference>
<name>A0A0D3KS22_EMIH1</name>
<feature type="active site" evidence="8 9">
    <location>
        <position position="220"/>
    </location>
</feature>
<feature type="active site" evidence="8 9">
    <location>
        <position position="372"/>
    </location>
</feature>
<feature type="region of interest" description="Disordered" evidence="11">
    <location>
        <begin position="17"/>
        <end position="46"/>
    </location>
</feature>
<evidence type="ECO:0000259" key="13">
    <source>
        <dbReference type="PROSITE" id="PS51999"/>
    </source>
</evidence>
<evidence type="ECO:0000256" key="10">
    <source>
        <dbReference type="PROSITE-ProRule" id="PRU01343"/>
    </source>
</evidence>
<reference evidence="15" key="1">
    <citation type="journal article" date="2013" name="Nature">
        <title>Pan genome of the phytoplankton Emiliania underpins its global distribution.</title>
        <authorList>
            <person name="Read B.A."/>
            <person name="Kegel J."/>
            <person name="Klute M.J."/>
            <person name="Kuo A."/>
            <person name="Lefebvre S.C."/>
            <person name="Maumus F."/>
            <person name="Mayer C."/>
            <person name="Miller J."/>
            <person name="Monier A."/>
            <person name="Salamov A."/>
            <person name="Young J."/>
            <person name="Aguilar M."/>
            <person name="Claverie J.M."/>
            <person name="Frickenhaus S."/>
            <person name="Gonzalez K."/>
            <person name="Herman E.K."/>
            <person name="Lin Y.C."/>
            <person name="Napier J."/>
            <person name="Ogata H."/>
            <person name="Sarno A.F."/>
            <person name="Shmutz J."/>
            <person name="Schroeder D."/>
            <person name="de Vargas C."/>
            <person name="Verret F."/>
            <person name="von Dassow P."/>
            <person name="Valentin K."/>
            <person name="Van de Peer Y."/>
            <person name="Wheeler G."/>
            <person name="Dacks J.B."/>
            <person name="Delwiche C.F."/>
            <person name="Dyhrman S.T."/>
            <person name="Glockner G."/>
            <person name="John U."/>
            <person name="Richards T."/>
            <person name="Worden A.Z."/>
            <person name="Zhang X."/>
            <person name="Grigoriev I.V."/>
            <person name="Allen A.E."/>
            <person name="Bidle K."/>
            <person name="Borodovsky M."/>
            <person name="Bowler C."/>
            <person name="Brownlee C."/>
            <person name="Cock J.M."/>
            <person name="Elias M."/>
            <person name="Gladyshev V.N."/>
            <person name="Groth M."/>
            <person name="Guda C."/>
            <person name="Hadaegh A."/>
            <person name="Iglesias-Rodriguez M.D."/>
            <person name="Jenkins J."/>
            <person name="Jones B.M."/>
            <person name="Lawson T."/>
            <person name="Leese F."/>
            <person name="Lindquist E."/>
            <person name="Lobanov A."/>
            <person name="Lomsadze A."/>
            <person name="Malik S.B."/>
            <person name="Marsh M.E."/>
            <person name="Mackinder L."/>
            <person name="Mock T."/>
            <person name="Mueller-Roeber B."/>
            <person name="Pagarete A."/>
            <person name="Parker M."/>
            <person name="Probert I."/>
            <person name="Quesneville H."/>
            <person name="Raines C."/>
            <person name="Rensing S.A."/>
            <person name="Riano-Pachon D.M."/>
            <person name="Richier S."/>
            <person name="Rokitta S."/>
            <person name="Shiraiwa Y."/>
            <person name="Soanes D.M."/>
            <person name="van der Giezen M."/>
            <person name="Wahlund T.M."/>
            <person name="Williams B."/>
            <person name="Wilson W."/>
            <person name="Wolfe G."/>
            <person name="Wurch L.L."/>
        </authorList>
    </citation>
    <scope>NUCLEOTIDE SEQUENCE</scope>
</reference>
<dbReference type="PROSITE" id="PS50203">
    <property type="entry name" value="CALPAIN_CAT"/>
    <property type="match status" value="1"/>
</dbReference>
<evidence type="ECO:0000256" key="2">
    <source>
        <dbReference type="ARBA" id="ARBA00022670"/>
    </source>
</evidence>
<evidence type="ECO:0000256" key="4">
    <source>
        <dbReference type="ARBA" id="ARBA00022771"/>
    </source>
</evidence>
<keyword evidence="5 9" id="KW-0378">Hydrolase</keyword>
<dbReference type="PROSITE" id="PS00139">
    <property type="entry name" value="THIOL_PROTEASE_CYS"/>
    <property type="match status" value="1"/>
</dbReference>
<evidence type="ECO:0000256" key="3">
    <source>
        <dbReference type="ARBA" id="ARBA00022723"/>
    </source>
</evidence>
<dbReference type="InterPro" id="IPR000169">
    <property type="entry name" value="Pept_cys_AS"/>
</dbReference>
<evidence type="ECO:0000313" key="14">
    <source>
        <dbReference type="EnsemblProtists" id="EOD38557"/>
    </source>
</evidence>
<dbReference type="GO" id="GO:0004198">
    <property type="term" value="F:calcium-dependent cysteine-type endopeptidase activity"/>
    <property type="evidence" value="ECO:0007669"/>
    <property type="project" value="InterPro"/>
</dbReference>
<dbReference type="PANTHER" id="PTHR10183">
    <property type="entry name" value="CALPAIN"/>
    <property type="match status" value="1"/>
</dbReference>
<dbReference type="Gene3D" id="3.90.70.10">
    <property type="entry name" value="Cysteine proteinases"/>
    <property type="match status" value="1"/>
</dbReference>
<dbReference type="SUPFAM" id="SSF54001">
    <property type="entry name" value="Cysteine proteinases"/>
    <property type="match status" value="1"/>
</dbReference>
<evidence type="ECO:0000256" key="8">
    <source>
        <dbReference type="PIRSR" id="PIRSR622684-1"/>
    </source>
</evidence>
<feature type="region of interest" description="Disordered" evidence="11">
    <location>
        <begin position="481"/>
        <end position="508"/>
    </location>
</feature>
<feature type="domain" description="Calpain catalytic" evidence="12">
    <location>
        <begin position="211"/>
        <end position="433"/>
    </location>
</feature>
<evidence type="ECO:0000256" key="6">
    <source>
        <dbReference type="ARBA" id="ARBA00022807"/>
    </source>
</evidence>
<protein>
    <recommendedName>
        <fullName evidence="16">Calpain catalytic domain-containing protein</fullName>
    </recommendedName>
</protein>
<dbReference type="PANTHER" id="PTHR10183:SF379">
    <property type="entry name" value="CALPAIN-5"/>
    <property type="match status" value="1"/>
</dbReference>
<sequence length="508" mass="53701">MADLPKVSLADLLSGTVPLVDSGGVRGEDGGAGSHPRPRPASSDRELFLHGDDSALPAAEAAAWRAAVDRHLQAGTQFVDSDFPATQLSIRGKDEPDEEARPAPPPAVAAGEAPKCRCGVQATPATVGKDTPNKGRRYFHCPTRECGFFAWADGGEVTFRRGGSAAKLSWARLPLALHVVCDSGARADGRAEDDSSAEHSMNGSLGFRAEDLRQGGVGDCWFMSALAVARNAAGCHCLRLFLDGAWTSVWIDDQLPVTAAPRRDHLAFDTKLAFCRCGSASGEQQLWASLVEKAYAKAHGSYQSISGGWVAEALLDLTGAPTEMQYLGDARFDSEATWARLKAYAALELPMGCGTNNAEGSNLRQVGLVGGHAYSILDVREAATRAGEVAALAAALRTRWPRVAREVVRLLRVRNPHGCTEWNGDWSDASDKWAELVGGVEGGGGASSPSGAAALPLCPYGAACYRRSSQHRAEYRHHRLPTDQAARGGGGGDGFDRTGVDDGTIWVG</sequence>
<feature type="region of interest" description="Disordered" evidence="11">
    <location>
        <begin position="91"/>
        <end position="111"/>
    </location>
</feature>
<dbReference type="InterPro" id="IPR022684">
    <property type="entry name" value="Calpain_cysteine_protease"/>
</dbReference>
<proteinExistence type="inferred from homology"/>